<evidence type="ECO:0008006" key="3">
    <source>
        <dbReference type="Google" id="ProtNLM"/>
    </source>
</evidence>
<name>A0A975MPR7_9GAMM</name>
<reference evidence="1" key="1">
    <citation type="submission" date="2021-04" db="EMBL/GenBank/DDBJ databases">
        <title>Draft genome sequence data of methanotrophic Methylovulum sp. strain S1L and Methylomonas sp. strain S2AM isolated from boreal lake water columns.</title>
        <authorList>
            <person name="Rissanen A.J."/>
            <person name="Mangayil R."/>
            <person name="Svenning M.M."/>
            <person name="Khanongnuch R."/>
        </authorList>
    </citation>
    <scope>NUCLEOTIDE SEQUENCE</scope>
    <source>
        <strain evidence="1">S2AM</strain>
    </source>
</reference>
<gene>
    <name evidence="1" type="ORF">KEF85_04735</name>
</gene>
<protein>
    <recommendedName>
        <fullName evidence="3">Lipoprotein</fullName>
    </recommendedName>
</protein>
<keyword evidence="2" id="KW-1185">Reference proteome</keyword>
<accession>A0A975MPR7</accession>
<evidence type="ECO:0000313" key="2">
    <source>
        <dbReference type="Proteomes" id="UP000676649"/>
    </source>
</evidence>
<dbReference type="RefSeq" id="WP_215583564.1">
    <property type="nucleotide sequence ID" value="NZ_CP073754.1"/>
</dbReference>
<sequence>MQVPVLTGLILLAACGCTDLKQSAYATVQNLQQQQCQRAMQDDCVNKQSYSHYLRDRAAATQ</sequence>
<evidence type="ECO:0000313" key="1">
    <source>
        <dbReference type="EMBL" id="QWF71783.1"/>
    </source>
</evidence>
<organism evidence="1 2">
    <name type="scientific">Methylomonas paludis</name>
    <dbReference type="NCBI Taxonomy" id="1173101"/>
    <lineage>
        <taxon>Bacteria</taxon>
        <taxon>Pseudomonadati</taxon>
        <taxon>Pseudomonadota</taxon>
        <taxon>Gammaproteobacteria</taxon>
        <taxon>Methylococcales</taxon>
        <taxon>Methylococcaceae</taxon>
        <taxon>Methylomonas</taxon>
    </lineage>
</organism>
<dbReference type="Proteomes" id="UP000676649">
    <property type="component" value="Chromosome"/>
</dbReference>
<dbReference type="KEGG" id="mpad:KEF85_04735"/>
<dbReference type="EMBL" id="CP073754">
    <property type="protein sequence ID" value="QWF71783.1"/>
    <property type="molecule type" value="Genomic_DNA"/>
</dbReference>
<dbReference type="AlphaFoldDB" id="A0A975MPR7"/>
<proteinExistence type="predicted"/>